<dbReference type="InterPro" id="IPR029052">
    <property type="entry name" value="Metallo-depent_PP-like"/>
</dbReference>
<dbReference type="EMBL" id="CP063458">
    <property type="protein sequence ID" value="QOV88274.1"/>
    <property type="molecule type" value="Genomic_DNA"/>
</dbReference>
<evidence type="ECO:0000313" key="3">
    <source>
        <dbReference type="Proteomes" id="UP000593765"/>
    </source>
</evidence>
<protein>
    <submittedName>
        <fullName evidence="2">Metallophosphoesterase</fullName>
    </submittedName>
</protein>
<name>A0A7M2WSL9_9BACT</name>
<dbReference type="KEGG" id="hbs:IPV69_18725"/>
<evidence type="ECO:0000313" key="2">
    <source>
        <dbReference type="EMBL" id="QOV88274.1"/>
    </source>
</evidence>
<feature type="domain" description="Calcineurin-like phosphoesterase" evidence="1">
    <location>
        <begin position="38"/>
        <end position="238"/>
    </location>
</feature>
<evidence type="ECO:0000259" key="1">
    <source>
        <dbReference type="Pfam" id="PF00149"/>
    </source>
</evidence>
<keyword evidence="3" id="KW-1185">Reference proteome</keyword>
<dbReference type="GO" id="GO:0016787">
    <property type="term" value="F:hydrolase activity"/>
    <property type="evidence" value="ECO:0007669"/>
    <property type="project" value="InterPro"/>
</dbReference>
<dbReference type="SUPFAM" id="SSF56300">
    <property type="entry name" value="Metallo-dependent phosphatases"/>
    <property type="match status" value="1"/>
</dbReference>
<accession>A0A7M2WSL9</accession>
<organism evidence="2 3">
    <name type="scientific">Humisphaera borealis</name>
    <dbReference type="NCBI Taxonomy" id="2807512"/>
    <lineage>
        <taxon>Bacteria</taxon>
        <taxon>Pseudomonadati</taxon>
        <taxon>Planctomycetota</taxon>
        <taxon>Phycisphaerae</taxon>
        <taxon>Tepidisphaerales</taxon>
        <taxon>Tepidisphaeraceae</taxon>
        <taxon>Humisphaera</taxon>
    </lineage>
</organism>
<sequence length="294" mass="32976">MSYNAEAVIESLGCAAEENQREPHRVGQTIHLPPEGDLWIVGDVHDHRRNFAKFLAYADLANNPTRHIILHEIIHGDHWDAEGAEDSWHMLVRAAELKCEFPEQVHFLLANHDLAQIHGEGIMKAGVSVCEGFNKGIKRDFGDARYKVQVAITEFLLSQPLAIKTGNGIFVSHSLPPDDLIPTFDYTALDRELVANDYTRKVGPVYQLIWGRRATPAGVDAFLERVGAKLLITGHQPQDEGYALNGDRHVIIASDHNKGVFVTVELDVDYPDIHYVAQNIHRFLELEMPEVVSD</sequence>
<gene>
    <name evidence="2" type="ORF">IPV69_18725</name>
</gene>
<dbReference type="Gene3D" id="3.60.21.10">
    <property type="match status" value="1"/>
</dbReference>
<proteinExistence type="predicted"/>
<dbReference type="AlphaFoldDB" id="A0A7M2WSL9"/>
<dbReference type="RefSeq" id="WP_206291249.1">
    <property type="nucleotide sequence ID" value="NZ_CP063458.1"/>
</dbReference>
<dbReference type="InterPro" id="IPR004843">
    <property type="entry name" value="Calcineurin-like_PHP"/>
</dbReference>
<dbReference type="Pfam" id="PF00149">
    <property type="entry name" value="Metallophos"/>
    <property type="match status" value="1"/>
</dbReference>
<reference evidence="2 3" key="1">
    <citation type="submission" date="2020-10" db="EMBL/GenBank/DDBJ databases">
        <title>Wide distribution of Phycisphaera-like planctomycetes from WD2101 soil group in peatlands and genome analysis of the first cultivated representative.</title>
        <authorList>
            <person name="Dedysh S.N."/>
            <person name="Beletsky A.V."/>
            <person name="Ivanova A."/>
            <person name="Kulichevskaya I.S."/>
            <person name="Suzina N.E."/>
            <person name="Philippov D.A."/>
            <person name="Rakitin A.L."/>
            <person name="Mardanov A.V."/>
            <person name="Ravin N.V."/>
        </authorList>
    </citation>
    <scope>NUCLEOTIDE SEQUENCE [LARGE SCALE GENOMIC DNA]</scope>
    <source>
        <strain evidence="2 3">M1803</strain>
    </source>
</reference>
<dbReference type="Proteomes" id="UP000593765">
    <property type="component" value="Chromosome"/>
</dbReference>